<dbReference type="Proteomes" id="UP001432322">
    <property type="component" value="Unassembled WGS sequence"/>
</dbReference>
<accession>A0AAV5VBX8</accession>
<organism evidence="5 6">
    <name type="scientific">Pristionchus fissidentatus</name>
    <dbReference type="NCBI Taxonomy" id="1538716"/>
    <lineage>
        <taxon>Eukaryota</taxon>
        <taxon>Metazoa</taxon>
        <taxon>Ecdysozoa</taxon>
        <taxon>Nematoda</taxon>
        <taxon>Chromadorea</taxon>
        <taxon>Rhabditida</taxon>
        <taxon>Rhabditina</taxon>
        <taxon>Diplogasteromorpha</taxon>
        <taxon>Diplogasteroidea</taxon>
        <taxon>Neodiplogasteridae</taxon>
        <taxon>Pristionchus</taxon>
    </lineage>
</organism>
<evidence type="ECO:0000313" key="5">
    <source>
        <dbReference type="EMBL" id="GMT15959.1"/>
    </source>
</evidence>
<evidence type="ECO:0000256" key="3">
    <source>
        <dbReference type="ARBA" id="ARBA00022676"/>
    </source>
</evidence>
<gene>
    <name evidence="5" type="ORF">PFISCL1PPCAC_7256</name>
</gene>
<dbReference type="InterPro" id="IPR050271">
    <property type="entry name" value="UDP-glycosyltransferase"/>
</dbReference>
<evidence type="ECO:0000256" key="1">
    <source>
        <dbReference type="ARBA" id="ARBA00009995"/>
    </source>
</evidence>
<feature type="non-terminal residue" evidence="5">
    <location>
        <position position="1"/>
    </location>
</feature>
<evidence type="ECO:0000256" key="4">
    <source>
        <dbReference type="ARBA" id="ARBA00022679"/>
    </source>
</evidence>
<reference evidence="5" key="1">
    <citation type="submission" date="2023-10" db="EMBL/GenBank/DDBJ databases">
        <title>Genome assembly of Pristionchus species.</title>
        <authorList>
            <person name="Yoshida K."/>
            <person name="Sommer R.J."/>
        </authorList>
    </citation>
    <scope>NUCLEOTIDE SEQUENCE</scope>
    <source>
        <strain evidence="5">RS5133</strain>
    </source>
</reference>
<dbReference type="AlphaFoldDB" id="A0AAV5VBX8"/>
<evidence type="ECO:0000256" key="2">
    <source>
        <dbReference type="ARBA" id="ARBA00012544"/>
    </source>
</evidence>
<comment type="similarity">
    <text evidence="1">Belongs to the UDP-glycosyltransferase family.</text>
</comment>
<protein>
    <recommendedName>
        <fullName evidence="2">glucuronosyltransferase</fullName>
        <ecNumber evidence="2">2.4.1.17</ecNumber>
    </recommendedName>
</protein>
<dbReference type="EC" id="2.4.1.17" evidence="2"/>
<keyword evidence="6" id="KW-1185">Reference proteome</keyword>
<evidence type="ECO:0000313" key="6">
    <source>
        <dbReference type="Proteomes" id="UP001432322"/>
    </source>
</evidence>
<dbReference type="EMBL" id="BTSY01000002">
    <property type="protein sequence ID" value="GMT15959.1"/>
    <property type="molecule type" value="Genomic_DNA"/>
</dbReference>
<dbReference type="PANTHER" id="PTHR48043">
    <property type="entry name" value="EG:EG0003.4 PROTEIN-RELATED"/>
    <property type="match status" value="1"/>
</dbReference>
<keyword evidence="3" id="KW-0328">Glycosyltransferase</keyword>
<comment type="caution">
    <text evidence="5">The sequence shown here is derived from an EMBL/GenBank/DDBJ whole genome shotgun (WGS) entry which is preliminary data.</text>
</comment>
<proteinExistence type="inferred from homology"/>
<dbReference type="GO" id="GO:0015020">
    <property type="term" value="F:glucuronosyltransferase activity"/>
    <property type="evidence" value="ECO:0007669"/>
    <property type="project" value="UniProtKB-EC"/>
</dbReference>
<name>A0AAV5VBX8_9BILA</name>
<dbReference type="SUPFAM" id="SSF53756">
    <property type="entry name" value="UDP-Glycosyltransferase/glycogen phosphorylase"/>
    <property type="match status" value="1"/>
</dbReference>
<sequence length="146" mass="16447">EAGHNVTSLIPIMDSAVRDCTEKSHKIYVQPDPELKEFFTQMLRGGVNFFQMNNFNPIGSLKSGPAQAKMFYRTCKKVLEEPGLIERLRAEKYDVYISENFDVCGMGLSHAIQPKAVIGSSATSLFSWQFYEFGVPEATSYRPGCY</sequence>
<dbReference type="PANTHER" id="PTHR48043:SF23">
    <property type="entry name" value="UDP-GLUCURONOSYLTRANSFERASE"/>
    <property type="match status" value="1"/>
</dbReference>
<feature type="non-terminal residue" evidence="5">
    <location>
        <position position="146"/>
    </location>
</feature>
<keyword evidence="4" id="KW-0808">Transferase</keyword>